<feature type="region of interest" description="Disordered" evidence="3">
    <location>
        <begin position="1298"/>
        <end position="1454"/>
    </location>
</feature>
<feature type="region of interest" description="Disordered" evidence="3">
    <location>
        <begin position="1147"/>
        <end position="1170"/>
    </location>
</feature>
<dbReference type="PROSITE" id="PS00330">
    <property type="entry name" value="HEMOLYSIN_CALCIUM"/>
    <property type="match status" value="6"/>
</dbReference>
<keyword evidence="2" id="KW-0964">Secreted</keyword>
<dbReference type="RefSeq" id="WP_206682624.1">
    <property type="nucleotide sequence ID" value="NZ_JACLQD010000009.1"/>
</dbReference>
<dbReference type="Pfam" id="PF00353">
    <property type="entry name" value="HemolysinCabind"/>
    <property type="match status" value="10"/>
</dbReference>
<feature type="compositionally biased region" description="Low complexity" evidence="3">
    <location>
        <begin position="1489"/>
        <end position="1501"/>
    </location>
</feature>
<keyword evidence="5" id="KW-1185">Reference proteome</keyword>
<feature type="compositionally biased region" description="Acidic residues" evidence="3">
    <location>
        <begin position="1265"/>
        <end position="1276"/>
    </location>
</feature>
<dbReference type="PANTHER" id="PTHR38340">
    <property type="entry name" value="S-LAYER PROTEIN"/>
    <property type="match status" value="1"/>
</dbReference>
<feature type="non-terminal residue" evidence="4">
    <location>
        <position position="1521"/>
    </location>
</feature>
<dbReference type="InterPro" id="IPR050557">
    <property type="entry name" value="RTX_toxin/Mannuronan_C5-epim"/>
</dbReference>
<feature type="compositionally biased region" description="Low complexity" evidence="3">
    <location>
        <begin position="1298"/>
        <end position="1317"/>
    </location>
</feature>
<dbReference type="PANTHER" id="PTHR38340:SF1">
    <property type="entry name" value="S-LAYER PROTEIN"/>
    <property type="match status" value="1"/>
</dbReference>
<evidence type="ECO:0000256" key="3">
    <source>
        <dbReference type="SAM" id="MobiDB-lite"/>
    </source>
</evidence>
<feature type="region of interest" description="Disordered" evidence="3">
    <location>
        <begin position="831"/>
        <end position="858"/>
    </location>
</feature>
<feature type="compositionally biased region" description="Gly residues" evidence="3">
    <location>
        <begin position="1072"/>
        <end position="1093"/>
    </location>
</feature>
<dbReference type="Proteomes" id="UP000555411">
    <property type="component" value="Unassembled WGS sequence"/>
</dbReference>
<gene>
    <name evidence="4" type="ORF">H7F16_19240</name>
</gene>
<reference evidence="4 5" key="1">
    <citation type="journal article" date="2017" name="Int. J. Syst. Evol. Microbiol.">
        <title>Gemmobacter straminiformis sp. nov., isolated from an artificial fountain.</title>
        <authorList>
            <person name="Kang J.Y."/>
            <person name="Kim M.J."/>
            <person name="Chun J."/>
            <person name="Son K.P."/>
            <person name="Jahng K.Y."/>
        </authorList>
    </citation>
    <scope>NUCLEOTIDE SEQUENCE [LARGE SCALE GENOMIC DNA]</scope>
    <source>
        <strain evidence="4 5">CAM-8</strain>
    </source>
</reference>
<comment type="subcellular location">
    <subcellularLocation>
        <location evidence="1">Secreted</location>
    </subcellularLocation>
</comment>
<evidence type="ECO:0000256" key="1">
    <source>
        <dbReference type="ARBA" id="ARBA00004613"/>
    </source>
</evidence>
<evidence type="ECO:0000313" key="5">
    <source>
        <dbReference type="Proteomes" id="UP000555411"/>
    </source>
</evidence>
<dbReference type="InterPro" id="IPR018511">
    <property type="entry name" value="Hemolysin-typ_Ca-bd_CS"/>
</dbReference>
<feature type="compositionally biased region" description="Polar residues" evidence="3">
    <location>
        <begin position="838"/>
        <end position="849"/>
    </location>
</feature>
<feature type="region of interest" description="Disordered" evidence="3">
    <location>
        <begin position="520"/>
        <end position="545"/>
    </location>
</feature>
<dbReference type="Gene3D" id="2.150.10.10">
    <property type="entry name" value="Serralysin-like metalloprotease, C-terminal"/>
    <property type="match status" value="5"/>
</dbReference>
<dbReference type="InterPro" id="IPR011049">
    <property type="entry name" value="Serralysin-like_metalloprot_C"/>
</dbReference>
<name>A0A842IDY9_9RHOB</name>
<feature type="compositionally biased region" description="Gly residues" evidence="3">
    <location>
        <begin position="1440"/>
        <end position="1452"/>
    </location>
</feature>
<evidence type="ECO:0000313" key="4">
    <source>
        <dbReference type="EMBL" id="MBC2837656.1"/>
    </source>
</evidence>
<dbReference type="GO" id="GO:0005509">
    <property type="term" value="F:calcium ion binding"/>
    <property type="evidence" value="ECO:0007669"/>
    <property type="project" value="InterPro"/>
</dbReference>
<feature type="region of interest" description="Disordered" evidence="3">
    <location>
        <begin position="1468"/>
        <end position="1521"/>
    </location>
</feature>
<proteinExistence type="predicted"/>
<dbReference type="InterPro" id="IPR001343">
    <property type="entry name" value="Hemolysn_Ca-bd"/>
</dbReference>
<evidence type="ECO:0008006" key="6">
    <source>
        <dbReference type="Google" id="ProtNLM"/>
    </source>
</evidence>
<dbReference type="GO" id="GO:0005576">
    <property type="term" value="C:extracellular region"/>
    <property type="evidence" value="ECO:0007669"/>
    <property type="project" value="UniProtKB-SubCell"/>
</dbReference>
<feature type="region of interest" description="Disordered" evidence="3">
    <location>
        <begin position="1031"/>
        <end position="1100"/>
    </location>
</feature>
<organism evidence="4 5">
    <name type="scientific">Paragemmobacter straminiformis</name>
    <dbReference type="NCBI Taxonomy" id="2045119"/>
    <lineage>
        <taxon>Bacteria</taxon>
        <taxon>Pseudomonadati</taxon>
        <taxon>Pseudomonadota</taxon>
        <taxon>Alphaproteobacteria</taxon>
        <taxon>Rhodobacterales</taxon>
        <taxon>Paracoccaceae</taxon>
        <taxon>Paragemmobacter</taxon>
    </lineage>
</organism>
<dbReference type="EMBL" id="JACLQD010000009">
    <property type="protein sequence ID" value="MBC2837656.1"/>
    <property type="molecule type" value="Genomic_DNA"/>
</dbReference>
<evidence type="ECO:0000256" key="2">
    <source>
        <dbReference type="ARBA" id="ARBA00022525"/>
    </source>
</evidence>
<dbReference type="PRINTS" id="PR00313">
    <property type="entry name" value="CABNDNGRPT"/>
</dbReference>
<dbReference type="SUPFAM" id="SSF51120">
    <property type="entry name" value="beta-Roll"/>
    <property type="match status" value="5"/>
</dbReference>
<feature type="compositionally biased region" description="Polar residues" evidence="3">
    <location>
        <begin position="1330"/>
        <end position="1340"/>
    </location>
</feature>
<protein>
    <recommendedName>
        <fullName evidence="6">Hemolysin-type calcium-binding repeat-containing protein</fullName>
    </recommendedName>
</protein>
<accession>A0A842IDY9</accession>
<feature type="region of interest" description="Disordered" evidence="3">
    <location>
        <begin position="1252"/>
        <end position="1281"/>
    </location>
</feature>
<comment type="caution">
    <text evidence="4">The sequence shown here is derived from an EMBL/GenBank/DDBJ whole genome shotgun (WGS) entry which is preliminary data.</text>
</comment>
<sequence>MATYYIIAAGAPVGTVDPGNVNGYPQVNAGTITAQPGDVYVVDNGFNANTVIQFANGQTGTVEVQFNQSITGLTATNQGSISFYPGVNATVNIAAGVDADPVQIVASSAQGLTVNAAANATVGQITGSAGVDTVTAGNGVTLNGLVMGDSTTANVTVGNDVTFNTQVTLNASDTAMNLTAGDRATFNCSITMSGNNMDKTVTLGESARINGSVNLSGDGTSFDMNTTAFVAGNSLTVTGNVAQASNYAVNEFRVGTNATIGSTIDLHSNYSDNTVVLGSGATVGSSIILTSNYSDNDLKIGNNSIVGSSGVGSISMNSNNAENCLAIGSFVTVKGNIDLGSNLTQQLVRIGDNLTVSNSLVFGGTNSSNGVEIGTNLSVGGSITGSNNPGTGVQEYIQIGDGWYVVGQINMAGGNDNLVLGAPAANETSQVISADGAGGNGASIEAPVGQEAAFSTAATAAGWRQNSDGSWSPTAANQNFTFNNSNYQFLWFDKAVDTTAAPNFNTCTIFVTPNGKVEGTAGDDSMAAPYTDPQGDQIDGTDGLNDTIVAGGGNDTVLGGAGDDSISGDGETPLPPVQNALVTFANSDNLQDSTAVEANGIRAVELVRLADGKLIMITSENGGSTDGIASYRIDSDPNSPTFGQIMGTTPTSGGTGDLSAKISSLSEGVSGAGFDNIQSMEAATLANGNSFVFTADVARSTIGIARIGADGSLTAGPSLTAPNLDAVQSLSFVTVGGTPVLLAYAGGTSDSLMSFAVNPATGALTLLDRETDGSGTGENFLGGGTGESPSFVEGFTNSAGQTFVLAAGNDGAQNGISLYTLDATGQLTFQNARGDDQNGASETDPQGNSLGRDIYTPAGSQTGLDDSAAATWAEIGGKTYVFVGGNDDDVTIFRVDPDAKGDGTFDLTLVGQIDDYVVDISTMVFIPSGTGGTLVVGGETSELRYAAVTVDPTTGVVTLVDPLTHIVDDAPEPGAEIFDSEDLAYVDGVLVSGTDDDDGVAVMTAKFTTFTPAGTTAGVAGADSLSGGDGNDTLAGNAGNDTLSGGAGNDSLAGEEGDDSLSGDAGNDTLDGGAGNDSLAGGGGNDSASGGDGADTLLGGAGNDTVNGGAGDDDIALGGADSASGGTGDDVFTLDATDTAADIAASIDGGTDGTQGAGDDTSNGNAGDVLDLSAGSAAQTVIYGTNPKGGTVNGLDADAGVDITFAEIERLLTGTGSDSINGASATGAIWVDSGAGNDTLFGGSGNDTLAAGTGNDSIASGTGDDTVDAGEGDDTIDAGAGNDTLIAGAGNDSLIASTGNDSIDGGSGDDIVSSGTGNDSVLGGDGNDTLAGNENNDSLSGGTGNDSLDGGSEDDTLDGGAGSDTLVGGTGNDSLTGDVGDDRLQGGLGNDTALGGDGSDTLSGNENNDLLDGGAGNDSLDGGSEDDTLSGGDGLDTLVGGTGEDSLGGGLGNDTLRGGIGNDILFGDEGDDTLSGNEDNDQLYGGIGSDSVDGGSGNDVVDGGDGADTLKGGVGNDTLLG</sequence>